<keyword evidence="5" id="KW-0677">Repeat</keyword>
<evidence type="ECO:0000256" key="6">
    <source>
        <dbReference type="ARBA" id="ARBA00023028"/>
    </source>
</evidence>
<dbReference type="GO" id="GO:0006887">
    <property type="term" value="P:exocytosis"/>
    <property type="evidence" value="ECO:0007669"/>
    <property type="project" value="UniProtKB-KW"/>
</dbReference>
<feature type="compositionally biased region" description="Low complexity" evidence="11">
    <location>
        <begin position="136"/>
        <end position="149"/>
    </location>
</feature>
<evidence type="ECO:0000313" key="13">
    <source>
        <dbReference type="EMBL" id="CAD7645255.1"/>
    </source>
</evidence>
<dbReference type="PROSITE" id="PS50297">
    <property type="entry name" value="ANK_REP_REGION"/>
    <property type="match status" value="1"/>
</dbReference>
<evidence type="ECO:0000256" key="8">
    <source>
        <dbReference type="ARBA" id="ARBA00023242"/>
    </source>
</evidence>
<dbReference type="AlphaFoldDB" id="A0A7R9LPC1"/>
<dbReference type="Proteomes" id="UP000728032">
    <property type="component" value="Unassembled WGS sequence"/>
</dbReference>
<feature type="repeat" description="ANK" evidence="10">
    <location>
        <begin position="354"/>
        <end position="386"/>
    </location>
</feature>
<dbReference type="InterPro" id="IPR023780">
    <property type="entry name" value="Chromo_domain"/>
</dbReference>
<dbReference type="PANTHER" id="PTHR24178">
    <property type="entry name" value="MOLTING PROTEIN MLT-4"/>
    <property type="match status" value="1"/>
</dbReference>
<dbReference type="PROSITE" id="PS00598">
    <property type="entry name" value="CHROMO_1"/>
    <property type="match status" value="1"/>
</dbReference>
<evidence type="ECO:0000256" key="10">
    <source>
        <dbReference type="PROSITE-ProRule" id="PRU00023"/>
    </source>
</evidence>
<dbReference type="Gene3D" id="2.40.50.40">
    <property type="match status" value="1"/>
</dbReference>
<dbReference type="SMART" id="SM00298">
    <property type="entry name" value="CHROMO"/>
    <property type="match status" value="1"/>
</dbReference>
<gene>
    <name evidence="13" type="ORF">ONB1V03_LOCUS5113</name>
</gene>
<dbReference type="OrthoDB" id="539213at2759"/>
<keyword evidence="6" id="KW-0800">Toxin</keyword>
<keyword evidence="7 10" id="KW-0040">ANK repeat</keyword>
<dbReference type="InterPro" id="IPR000953">
    <property type="entry name" value="Chromo/chromo_shadow_dom"/>
</dbReference>
<keyword evidence="4" id="KW-1052">Target cell membrane</keyword>
<dbReference type="Pfam" id="PF12796">
    <property type="entry name" value="Ank_2"/>
    <property type="match status" value="1"/>
</dbReference>
<keyword evidence="9" id="KW-1053">Target membrane</keyword>
<evidence type="ECO:0000256" key="5">
    <source>
        <dbReference type="ARBA" id="ARBA00022737"/>
    </source>
</evidence>
<evidence type="ECO:0000256" key="11">
    <source>
        <dbReference type="SAM" id="MobiDB-lite"/>
    </source>
</evidence>
<dbReference type="PROSITE" id="PS50088">
    <property type="entry name" value="ANK_REPEAT"/>
    <property type="match status" value="2"/>
</dbReference>
<reference evidence="13" key="1">
    <citation type="submission" date="2020-11" db="EMBL/GenBank/DDBJ databases">
        <authorList>
            <person name="Tran Van P."/>
        </authorList>
    </citation>
    <scope>NUCLEOTIDE SEQUENCE</scope>
</reference>
<organism evidence="13">
    <name type="scientific">Oppiella nova</name>
    <dbReference type="NCBI Taxonomy" id="334625"/>
    <lineage>
        <taxon>Eukaryota</taxon>
        <taxon>Metazoa</taxon>
        <taxon>Ecdysozoa</taxon>
        <taxon>Arthropoda</taxon>
        <taxon>Chelicerata</taxon>
        <taxon>Arachnida</taxon>
        <taxon>Acari</taxon>
        <taxon>Acariformes</taxon>
        <taxon>Sarcoptiformes</taxon>
        <taxon>Oribatida</taxon>
        <taxon>Brachypylina</taxon>
        <taxon>Oppioidea</taxon>
        <taxon>Oppiidae</taxon>
        <taxon>Oppiella</taxon>
    </lineage>
</organism>
<evidence type="ECO:0000256" key="4">
    <source>
        <dbReference type="ARBA" id="ARBA00022537"/>
    </source>
</evidence>
<keyword evidence="8" id="KW-0539">Nucleus</keyword>
<dbReference type="GO" id="GO:0005694">
    <property type="term" value="C:chromosome"/>
    <property type="evidence" value="ECO:0007669"/>
    <property type="project" value="UniProtKB-ARBA"/>
</dbReference>
<dbReference type="InterPro" id="IPR002110">
    <property type="entry name" value="Ankyrin_rpt"/>
</dbReference>
<dbReference type="Gene3D" id="1.25.40.20">
    <property type="entry name" value="Ankyrin repeat-containing domain"/>
    <property type="match status" value="1"/>
</dbReference>
<accession>A0A7R9LPC1</accession>
<dbReference type="CDD" id="cd00024">
    <property type="entry name" value="CD_CSD"/>
    <property type="match status" value="1"/>
</dbReference>
<evidence type="ECO:0000259" key="12">
    <source>
        <dbReference type="PROSITE" id="PS50013"/>
    </source>
</evidence>
<feature type="compositionally biased region" description="Low complexity" evidence="11">
    <location>
        <begin position="113"/>
        <end position="129"/>
    </location>
</feature>
<dbReference type="SMART" id="SM00248">
    <property type="entry name" value="ANK"/>
    <property type="match status" value="4"/>
</dbReference>
<protein>
    <recommendedName>
        <fullName evidence="12">Chromo domain-containing protein</fullName>
    </recommendedName>
</protein>
<dbReference type="SUPFAM" id="SSF54160">
    <property type="entry name" value="Chromo domain-like"/>
    <property type="match status" value="1"/>
</dbReference>
<proteinExistence type="predicted"/>
<name>A0A7R9LPC1_9ACAR</name>
<feature type="repeat" description="ANK" evidence="10">
    <location>
        <begin position="387"/>
        <end position="419"/>
    </location>
</feature>
<dbReference type="GO" id="GO:0005634">
    <property type="term" value="C:nucleus"/>
    <property type="evidence" value="ECO:0007669"/>
    <property type="project" value="UniProtKB-SubCell"/>
</dbReference>
<feature type="region of interest" description="Disordered" evidence="11">
    <location>
        <begin position="91"/>
        <end position="161"/>
    </location>
</feature>
<keyword evidence="14" id="KW-1185">Reference proteome</keyword>
<dbReference type="EMBL" id="CAJPVJ010001963">
    <property type="protein sequence ID" value="CAG2165574.1"/>
    <property type="molecule type" value="Genomic_DNA"/>
</dbReference>
<dbReference type="GO" id="GO:0044218">
    <property type="term" value="C:other organism cell membrane"/>
    <property type="evidence" value="ECO:0007669"/>
    <property type="project" value="UniProtKB-KW"/>
</dbReference>
<feature type="region of interest" description="Disordered" evidence="11">
    <location>
        <begin position="241"/>
        <end position="303"/>
    </location>
</feature>
<evidence type="ECO:0000256" key="3">
    <source>
        <dbReference type="ARBA" id="ARBA00022483"/>
    </source>
</evidence>
<sequence length="660" mass="71622">MPITATAAPSGSTVENYCRQRLLTKNTIPLHTSTSDSVDVKCIHRRTPDITVYRVRWKGYGPQSDTWEPESNLRTVWRMIERYKARHNSKMSLLSTGATTTTANGTGRRRGRPSTSSTSSTASTGSSGTNKNSAQTSQKTSGTGAAASGGEREDRQSASLLIRRHPKQTLKIRINNSTGANKRLNPGTGRERVVIGRTGSQKKRLKYSFVAENGTKNTFWKDLEDGKIDVFKEDLYSRVKSRAASSSKSSGSTGSSNSSADNSPKQSTPDSGSPVNSDTNDEPNRTGSGTDDSSGDSGATDATDCEYIEDGDLRVRLCKTEALVSALKAGDRELARILIDNGSDVNSTTGTGSRGSTPLMICAEQDMSAMAEFLLSVGAHMDSLNKDGDTALIIASRLGHNDIIKLLLTNGSNFAQINRKGMNALRMARTSGHPSTQLLLIDHISRLALSLEDQVMATLRGTARIVNALFPIQCYSVNECQEFKLSFEFDLDRQLHRQPGVGYILFCGNTTVTPTDIKCQFCGPDVIQEVLLNKTVQKPLTEGAQYVFSFLPLVRGTNELVVKTVDRNGSVDDQEVDTRHTKLLVCAYELQLITGRTDMSVKYLLILVLVALVLSAQYIESTPLASGTGMLGKIVAKRAADPRPCDSDMLVDHNDKDEPA</sequence>
<dbReference type="InterPro" id="IPR023779">
    <property type="entry name" value="Chromodomain_CS"/>
</dbReference>
<comment type="subcellular location">
    <subcellularLocation>
        <location evidence="1">Nucleus</location>
    </subcellularLocation>
    <subcellularLocation>
        <location evidence="2">Target cell membrane</location>
    </subcellularLocation>
</comment>
<evidence type="ECO:0000256" key="9">
    <source>
        <dbReference type="ARBA" id="ARBA00023298"/>
    </source>
</evidence>
<feature type="domain" description="Chromo" evidence="12">
    <location>
        <begin position="17"/>
        <end position="95"/>
    </location>
</feature>
<evidence type="ECO:0000256" key="1">
    <source>
        <dbReference type="ARBA" id="ARBA00004123"/>
    </source>
</evidence>
<dbReference type="PROSITE" id="PS50013">
    <property type="entry name" value="CHROMO_2"/>
    <property type="match status" value="1"/>
</dbReference>
<evidence type="ECO:0000256" key="2">
    <source>
        <dbReference type="ARBA" id="ARBA00004175"/>
    </source>
</evidence>
<evidence type="ECO:0000313" key="14">
    <source>
        <dbReference type="Proteomes" id="UP000728032"/>
    </source>
</evidence>
<dbReference type="SUPFAM" id="SSF48403">
    <property type="entry name" value="Ankyrin repeat"/>
    <property type="match status" value="1"/>
</dbReference>
<feature type="compositionally biased region" description="Low complexity" evidence="11">
    <location>
        <begin position="242"/>
        <end position="263"/>
    </location>
</feature>
<evidence type="ECO:0000256" key="7">
    <source>
        <dbReference type="ARBA" id="ARBA00023043"/>
    </source>
</evidence>
<dbReference type="InterPro" id="IPR036770">
    <property type="entry name" value="Ankyrin_rpt-contain_sf"/>
</dbReference>
<feature type="compositionally biased region" description="Low complexity" evidence="11">
    <location>
        <begin position="286"/>
        <end position="302"/>
    </location>
</feature>
<dbReference type="EMBL" id="OC916788">
    <property type="protein sequence ID" value="CAD7645255.1"/>
    <property type="molecule type" value="Genomic_DNA"/>
</dbReference>
<keyword evidence="9" id="KW-0472">Membrane</keyword>
<feature type="compositionally biased region" description="Polar residues" evidence="11">
    <location>
        <begin position="264"/>
        <end position="278"/>
    </location>
</feature>
<dbReference type="GO" id="GO:0044231">
    <property type="term" value="C:host cell presynaptic membrane"/>
    <property type="evidence" value="ECO:0007669"/>
    <property type="project" value="UniProtKB-KW"/>
</dbReference>
<dbReference type="InterPro" id="IPR016197">
    <property type="entry name" value="Chromo-like_dom_sf"/>
</dbReference>
<feature type="compositionally biased region" description="Low complexity" evidence="11">
    <location>
        <begin position="96"/>
        <end position="106"/>
    </location>
</feature>
<keyword evidence="3" id="KW-0268">Exocytosis</keyword>
<dbReference type="Pfam" id="PF00385">
    <property type="entry name" value="Chromo"/>
    <property type="match status" value="1"/>
</dbReference>
<keyword evidence="6" id="KW-0638">Presynaptic neurotoxin</keyword>
<keyword evidence="6" id="KW-0528">Neurotoxin</keyword>